<sequence length="145" mass="16285">MPGSPLAIEVQGALDVLTSVPDKTSDKVTINTVAPLLPPAARQLSRIFHIPHDFMHRLAAQSGYIDYNPNTTPPSDFLNDLMKQNRLNSFLPTERLSTNEVFINNNRDRLMKGMTQFSQNLSSLRSLWIFPNKGFKKKLLAMGDS</sequence>
<keyword evidence="3" id="KW-1185">Reference proteome</keyword>
<reference evidence="4" key="1">
    <citation type="submission" date="2017-02" db="UniProtKB">
        <authorList>
            <consortium name="WormBaseParasite"/>
        </authorList>
    </citation>
    <scope>IDENTIFICATION</scope>
</reference>
<proteinExistence type="predicted"/>
<evidence type="ECO:0000313" key="1">
    <source>
        <dbReference type="EMBL" id="VDN55911.1"/>
    </source>
</evidence>
<dbReference type="EMBL" id="UYYG01001153">
    <property type="protein sequence ID" value="VDN55911.1"/>
    <property type="molecule type" value="Genomic_DNA"/>
</dbReference>
<dbReference type="Proteomes" id="UP000038040">
    <property type="component" value="Unplaced"/>
</dbReference>
<protein>
    <submittedName>
        <fullName evidence="4">GDSL esterase/lipase</fullName>
    </submittedName>
</protein>
<name>A0A0N4U436_DRAME</name>
<dbReference type="AlphaFoldDB" id="A0A0N4U436"/>
<dbReference type="WBParaSite" id="DME_0000152401-mRNA-1">
    <property type="protein sequence ID" value="DME_0000152401-mRNA-1"/>
    <property type="gene ID" value="DME_0000152401"/>
</dbReference>
<dbReference type="Proteomes" id="UP000274756">
    <property type="component" value="Unassembled WGS sequence"/>
</dbReference>
<accession>A0A0N4U436</accession>
<evidence type="ECO:0000313" key="3">
    <source>
        <dbReference type="Proteomes" id="UP000274756"/>
    </source>
</evidence>
<organism evidence="2 4">
    <name type="scientific">Dracunculus medinensis</name>
    <name type="common">Guinea worm</name>
    <dbReference type="NCBI Taxonomy" id="318479"/>
    <lineage>
        <taxon>Eukaryota</taxon>
        <taxon>Metazoa</taxon>
        <taxon>Ecdysozoa</taxon>
        <taxon>Nematoda</taxon>
        <taxon>Chromadorea</taxon>
        <taxon>Rhabditida</taxon>
        <taxon>Spirurina</taxon>
        <taxon>Dracunculoidea</taxon>
        <taxon>Dracunculidae</taxon>
        <taxon>Dracunculus</taxon>
    </lineage>
</organism>
<evidence type="ECO:0000313" key="2">
    <source>
        <dbReference type="Proteomes" id="UP000038040"/>
    </source>
</evidence>
<evidence type="ECO:0000313" key="4">
    <source>
        <dbReference type="WBParaSite" id="DME_0000152401-mRNA-1"/>
    </source>
</evidence>
<gene>
    <name evidence="1" type="ORF">DME_LOCUS5884</name>
</gene>
<reference evidence="1 3" key="2">
    <citation type="submission" date="2018-11" db="EMBL/GenBank/DDBJ databases">
        <authorList>
            <consortium name="Pathogen Informatics"/>
        </authorList>
    </citation>
    <scope>NUCLEOTIDE SEQUENCE [LARGE SCALE GENOMIC DNA]</scope>
</reference>
<dbReference type="STRING" id="318479.A0A0N4U436"/>
<dbReference type="OrthoDB" id="5872457at2759"/>